<feature type="transmembrane region" description="Helical" evidence="2">
    <location>
        <begin position="222"/>
        <end position="244"/>
    </location>
</feature>
<feature type="transmembrane region" description="Helical" evidence="2">
    <location>
        <begin position="97"/>
        <end position="118"/>
    </location>
</feature>
<keyword evidence="2" id="KW-1133">Transmembrane helix</keyword>
<gene>
    <name evidence="3" type="ORF">WY13_01665</name>
</gene>
<dbReference type="RefSeq" id="WP_063555177.1">
    <property type="nucleotide sequence ID" value="NZ_LITT01000013.1"/>
</dbReference>
<feature type="transmembrane region" description="Helical" evidence="2">
    <location>
        <begin position="195"/>
        <end position="215"/>
    </location>
</feature>
<dbReference type="Proteomes" id="UP000077407">
    <property type="component" value="Unassembled WGS sequence"/>
</dbReference>
<name>A0A162J477_9CLOT</name>
<proteinExistence type="predicted"/>
<keyword evidence="2" id="KW-0812">Transmembrane</keyword>
<evidence type="ECO:0000313" key="3">
    <source>
        <dbReference type="EMBL" id="OAA90075.1"/>
    </source>
</evidence>
<feature type="coiled-coil region" evidence="1">
    <location>
        <begin position="1"/>
        <end position="32"/>
    </location>
</feature>
<evidence type="ECO:0000313" key="4">
    <source>
        <dbReference type="Proteomes" id="UP000077407"/>
    </source>
</evidence>
<feature type="transmembrane region" description="Helical" evidence="2">
    <location>
        <begin position="160"/>
        <end position="183"/>
    </location>
</feature>
<accession>A0A162J477</accession>
<dbReference type="PANTHER" id="PTHR41307">
    <property type="entry name" value="MEMBRANE PROTEIN-RELATED"/>
    <property type="match status" value="1"/>
</dbReference>
<dbReference type="AlphaFoldDB" id="A0A162J477"/>
<keyword evidence="2" id="KW-0472">Membrane</keyword>
<dbReference type="EMBL" id="LITT01000013">
    <property type="protein sequence ID" value="OAA90075.1"/>
    <property type="molecule type" value="Genomic_DNA"/>
</dbReference>
<dbReference type="SUPFAM" id="SSF158560">
    <property type="entry name" value="BH3980-like"/>
    <property type="match status" value="1"/>
</dbReference>
<dbReference type="Gene3D" id="1.10.1900.10">
    <property type="entry name" value="c-terminal domain of poly(a) binding protein"/>
    <property type="match status" value="1"/>
</dbReference>
<keyword evidence="1" id="KW-0175">Coiled coil</keyword>
<protein>
    <recommendedName>
        <fullName evidence="5">DUF1129 family protein</fullName>
    </recommendedName>
</protein>
<evidence type="ECO:0008006" key="5">
    <source>
        <dbReference type="Google" id="ProtNLM"/>
    </source>
</evidence>
<feature type="transmembrane region" description="Helical" evidence="2">
    <location>
        <begin position="124"/>
        <end position="148"/>
    </location>
</feature>
<dbReference type="PATRIC" id="fig|1538.10.peg.2109"/>
<sequence>MNRKDNSVKEIIERNNELRKKLTDENREYYEQLLIYIRTAGLFYDDHEVENLLMQILQDIISAQEDNQSAEKFFGKDQQLAADELIHNLGKSSKKEIFKLTGLVFGISSFFELLSALTAPDKGINILILIINGLLSFLVVEIVVFILHKSIYTKIIKGKVATFLSIWFLAFLIIALFVLIGLFTPPLITIHLSNLLGIFIISILFIGAAFFIFNCDKQERRIWWPFLPPIFILCSIGITLRIPLTKNWMSSGNGKIAAVASVIFGYILFLVLTYFGSKDKKE</sequence>
<feature type="transmembrane region" description="Helical" evidence="2">
    <location>
        <begin position="256"/>
        <end position="276"/>
    </location>
</feature>
<reference evidence="3 4" key="1">
    <citation type="journal article" date="2015" name="Biotechnol. Bioeng.">
        <title>Genome sequence and phenotypic characterization of Caulobacter segnis.</title>
        <authorList>
            <person name="Patel S."/>
            <person name="Fletcher B."/>
            <person name="Scott D.C."/>
            <person name="Ely B."/>
        </authorList>
    </citation>
    <scope>NUCLEOTIDE SEQUENCE [LARGE SCALE GENOMIC DNA]</scope>
    <source>
        <strain evidence="3 4">ERI-2</strain>
    </source>
</reference>
<organism evidence="3 4">
    <name type="scientific">Clostridium ljungdahlii</name>
    <dbReference type="NCBI Taxonomy" id="1538"/>
    <lineage>
        <taxon>Bacteria</taxon>
        <taxon>Bacillati</taxon>
        <taxon>Bacillota</taxon>
        <taxon>Clostridia</taxon>
        <taxon>Eubacteriales</taxon>
        <taxon>Clostridiaceae</taxon>
        <taxon>Clostridium</taxon>
    </lineage>
</organism>
<comment type="caution">
    <text evidence="3">The sequence shown here is derived from an EMBL/GenBank/DDBJ whole genome shotgun (WGS) entry which is preliminary data.</text>
</comment>
<dbReference type="OrthoDB" id="1655249at2"/>
<evidence type="ECO:0000256" key="2">
    <source>
        <dbReference type="SAM" id="Phobius"/>
    </source>
</evidence>
<dbReference type="PANTHER" id="PTHR41307:SF1">
    <property type="entry name" value="MEMBRANE PROTEIN"/>
    <property type="match status" value="1"/>
</dbReference>
<evidence type="ECO:0000256" key="1">
    <source>
        <dbReference type="SAM" id="Coils"/>
    </source>
</evidence>